<feature type="chain" id="PRO_5027108366" evidence="1">
    <location>
        <begin position="19"/>
        <end position="107"/>
    </location>
</feature>
<name>A0A6M2DAU6_RHIMP</name>
<keyword evidence="1" id="KW-0732">Signal</keyword>
<protein>
    <submittedName>
        <fullName evidence="2">Putative secreted protein ovary overexpressed</fullName>
    </submittedName>
</protein>
<reference evidence="2" key="1">
    <citation type="submission" date="2019-09" db="EMBL/GenBank/DDBJ databases">
        <title>Organ-specific transcriptomic study of the physiology of the cattle tick, Rhipicephalus microplus.</title>
        <authorList>
            <person name="Tirloni L."/>
            <person name="Braz G."/>
            <person name="Gandara A.C.P."/>
            <person name="Sabadin G.A."/>
            <person name="da Silva R.M."/>
            <person name="Guizzo M.G."/>
            <person name="Machado J.A."/>
            <person name="Costa E.P."/>
            <person name="Gomes H.F."/>
            <person name="Moraes J."/>
            <person name="Mota M.B.S."/>
            <person name="Mesquita R.D."/>
            <person name="Alvarenga P.H."/>
            <person name="Alves F."/>
            <person name="Seixas A."/>
            <person name="da Fonseca R.N."/>
            <person name="Fogaca A."/>
            <person name="Logullo C."/>
            <person name="Tanaka A."/>
            <person name="Daffre S."/>
            <person name="Termignoni C."/>
            <person name="Vaz I.S.Jr."/>
            <person name="Oliveira P.L."/>
            <person name="Ribeiro J.M."/>
        </authorList>
    </citation>
    <scope>NUCLEOTIDE SEQUENCE</scope>
    <source>
        <strain evidence="2">Porto Alegre</strain>
    </source>
</reference>
<proteinExistence type="predicted"/>
<organism evidence="2">
    <name type="scientific">Rhipicephalus microplus</name>
    <name type="common">Cattle tick</name>
    <name type="synonym">Boophilus microplus</name>
    <dbReference type="NCBI Taxonomy" id="6941"/>
    <lineage>
        <taxon>Eukaryota</taxon>
        <taxon>Metazoa</taxon>
        <taxon>Ecdysozoa</taxon>
        <taxon>Arthropoda</taxon>
        <taxon>Chelicerata</taxon>
        <taxon>Arachnida</taxon>
        <taxon>Acari</taxon>
        <taxon>Parasitiformes</taxon>
        <taxon>Ixodida</taxon>
        <taxon>Ixodoidea</taxon>
        <taxon>Ixodidae</taxon>
        <taxon>Rhipicephalinae</taxon>
        <taxon>Rhipicephalus</taxon>
        <taxon>Boophilus</taxon>
    </lineage>
</organism>
<accession>A0A6M2DAU6</accession>
<dbReference type="EMBL" id="GHWJ01010043">
    <property type="protein sequence ID" value="NOV42780.1"/>
    <property type="molecule type" value="Transcribed_RNA"/>
</dbReference>
<evidence type="ECO:0000313" key="2">
    <source>
        <dbReference type="EMBL" id="NOV42780.1"/>
    </source>
</evidence>
<dbReference type="AlphaFoldDB" id="A0A6M2DAU6"/>
<feature type="signal peptide" evidence="1">
    <location>
        <begin position="1"/>
        <end position="18"/>
    </location>
</feature>
<evidence type="ECO:0000256" key="1">
    <source>
        <dbReference type="SAM" id="SignalP"/>
    </source>
</evidence>
<sequence length="107" mass="12178">MCRALLVITPFFVLLVSIQLPPYALLSGKTARYLLNHQKKREKNYTSCMPVTLISNSSGDISQKCFIVIIGVYINQVAMLRTLHQLSAFHVNPRELAELFLSYLFLC</sequence>